<comment type="caution">
    <text evidence="2">The sequence shown here is derived from an EMBL/GenBank/DDBJ whole genome shotgun (WGS) entry which is preliminary data.</text>
</comment>
<organism evidence="2 3">
    <name type="scientific">Ensete ventricosum</name>
    <name type="common">Abyssinian banana</name>
    <name type="synonym">Musa ensete</name>
    <dbReference type="NCBI Taxonomy" id="4639"/>
    <lineage>
        <taxon>Eukaryota</taxon>
        <taxon>Viridiplantae</taxon>
        <taxon>Streptophyta</taxon>
        <taxon>Embryophyta</taxon>
        <taxon>Tracheophyta</taxon>
        <taxon>Spermatophyta</taxon>
        <taxon>Magnoliopsida</taxon>
        <taxon>Liliopsida</taxon>
        <taxon>Zingiberales</taxon>
        <taxon>Musaceae</taxon>
        <taxon>Ensete</taxon>
    </lineage>
</organism>
<reference evidence="2 3" key="1">
    <citation type="journal article" date="2014" name="Agronomy (Basel)">
        <title>A Draft Genome Sequence for Ensete ventricosum, the Drought-Tolerant Tree Against Hunger.</title>
        <authorList>
            <person name="Harrison J."/>
            <person name="Moore K.A."/>
            <person name="Paszkiewicz K."/>
            <person name="Jones T."/>
            <person name="Grant M."/>
            <person name="Ambacheew D."/>
            <person name="Muzemil S."/>
            <person name="Studholme D.J."/>
        </authorList>
    </citation>
    <scope>NUCLEOTIDE SEQUENCE [LARGE SCALE GENOMIC DNA]</scope>
</reference>
<evidence type="ECO:0000256" key="1">
    <source>
        <dbReference type="SAM" id="MobiDB-lite"/>
    </source>
</evidence>
<dbReference type="AlphaFoldDB" id="A0A427AEW5"/>
<dbReference type="EMBL" id="AMZH03002674">
    <property type="protein sequence ID" value="RRT74793.1"/>
    <property type="molecule type" value="Genomic_DNA"/>
</dbReference>
<feature type="region of interest" description="Disordered" evidence="1">
    <location>
        <begin position="1"/>
        <end position="29"/>
    </location>
</feature>
<accession>A0A427AEW5</accession>
<evidence type="ECO:0000313" key="2">
    <source>
        <dbReference type="EMBL" id="RRT74793.1"/>
    </source>
</evidence>
<name>A0A427AEW5_ENSVE</name>
<feature type="compositionally biased region" description="Basic and acidic residues" evidence="1">
    <location>
        <begin position="10"/>
        <end position="19"/>
    </location>
</feature>
<gene>
    <name evidence="2" type="ORF">B296_00022002</name>
</gene>
<proteinExistence type="predicted"/>
<dbReference type="Proteomes" id="UP000287651">
    <property type="component" value="Unassembled WGS sequence"/>
</dbReference>
<protein>
    <submittedName>
        <fullName evidence="2">Uncharacterized protein</fullName>
    </submittedName>
</protein>
<sequence length="90" mass="9849">MAGACNGNAYERRQHPEGRHPRKRPLRGWRQPIREAIASIALVGAAPDEQRCPFVHKGSACHKGGRPWARRPPATRRTIACAATVTSTDG</sequence>
<evidence type="ECO:0000313" key="3">
    <source>
        <dbReference type="Proteomes" id="UP000287651"/>
    </source>
</evidence>